<dbReference type="PROSITE" id="PS51787">
    <property type="entry name" value="LON_N"/>
    <property type="match status" value="1"/>
</dbReference>
<dbReference type="RefSeq" id="WP_119927891.1">
    <property type="nucleotide sequence ID" value="NZ_QZEY01000007.1"/>
</dbReference>
<dbReference type="SMART" id="SM00464">
    <property type="entry name" value="LON"/>
    <property type="match status" value="1"/>
</dbReference>
<dbReference type="Gene3D" id="1.20.58.1480">
    <property type="match status" value="1"/>
</dbReference>
<dbReference type="AlphaFoldDB" id="A0A3A4ANG2"/>
<dbReference type="Gene3D" id="2.30.130.40">
    <property type="entry name" value="LON domain-like"/>
    <property type="match status" value="1"/>
</dbReference>
<comment type="caution">
    <text evidence="2">The sequence shown here is derived from an EMBL/GenBank/DDBJ whole genome shotgun (WGS) entry which is preliminary data.</text>
</comment>
<dbReference type="PANTHER" id="PTHR46732">
    <property type="entry name" value="ATP-DEPENDENT PROTEASE LA (LON) DOMAIN PROTEIN"/>
    <property type="match status" value="1"/>
</dbReference>
<dbReference type="EMBL" id="QZEY01000007">
    <property type="protein sequence ID" value="RJL31206.1"/>
    <property type="molecule type" value="Genomic_DNA"/>
</dbReference>
<dbReference type="InterPro" id="IPR015947">
    <property type="entry name" value="PUA-like_sf"/>
</dbReference>
<feature type="domain" description="Lon N-terminal" evidence="1">
    <location>
        <begin position="5"/>
        <end position="205"/>
    </location>
</feature>
<protein>
    <submittedName>
        <fullName evidence="2">Peptidase S16</fullName>
    </submittedName>
</protein>
<reference evidence="2 3" key="1">
    <citation type="submission" date="2018-09" db="EMBL/GenBank/DDBJ databases">
        <title>YIM 75507 draft genome.</title>
        <authorList>
            <person name="Tang S."/>
            <person name="Feng Y."/>
        </authorList>
    </citation>
    <scope>NUCLEOTIDE SEQUENCE [LARGE SCALE GENOMIC DNA]</scope>
    <source>
        <strain evidence="2 3">YIM 75507</strain>
    </source>
</reference>
<dbReference type="Pfam" id="PF02190">
    <property type="entry name" value="LON_substr_bdg"/>
    <property type="match status" value="1"/>
</dbReference>
<gene>
    <name evidence="2" type="ORF">D5H75_19245</name>
</gene>
<evidence type="ECO:0000259" key="1">
    <source>
        <dbReference type="PROSITE" id="PS51787"/>
    </source>
</evidence>
<evidence type="ECO:0000313" key="3">
    <source>
        <dbReference type="Proteomes" id="UP000265768"/>
    </source>
</evidence>
<name>A0A3A4ANG2_9ACTN</name>
<proteinExistence type="predicted"/>
<organism evidence="2 3">
    <name type="scientific">Bailinhaonella thermotolerans</name>
    <dbReference type="NCBI Taxonomy" id="1070861"/>
    <lineage>
        <taxon>Bacteria</taxon>
        <taxon>Bacillati</taxon>
        <taxon>Actinomycetota</taxon>
        <taxon>Actinomycetes</taxon>
        <taxon>Streptosporangiales</taxon>
        <taxon>Streptosporangiaceae</taxon>
        <taxon>Bailinhaonella</taxon>
    </lineage>
</organism>
<dbReference type="OrthoDB" id="25394at2"/>
<dbReference type="Proteomes" id="UP000265768">
    <property type="component" value="Unassembled WGS sequence"/>
</dbReference>
<dbReference type="InterPro" id="IPR046336">
    <property type="entry name" value="Lon_prtase_N_sf"/>
</dbReference>
<dbReference type="SUPFAM" id="SSF88697">
    <property type="entry name" value="PUA domain-like"/>
    <property type="match status" value="1"/>
</dbReference>
<dbReference type="PANTHER" id="PTHR46732:SF8">
    <property type="entry name" value="ATP-DEPENDENT PROTEASE LA (LON) DOMAIN PROTEIN"/>
    <property type="match status" value="1"/>
</dbReference>
<sequence length="227" mass="24178">MSERLAIFPLGTVLFPGVPLPLHVFEERYRLLVRRLLGSPGPRRFGVVSIVLGHEVGAGAARELASVGCVAEVREVEELPDGRFRVFAVGGERFRVGEVDASGPYLEAGAHFLPEEAGPGADELARRVTPAFRRYFSGLARVRGEPAVTPPVQLSDEDLPADPIALSYLVGAGLLVGRAVKQRLLAAGTAAERLAAELELLGAETRLLTSLPSVPVADFLDKGVNPN</sequence>
<keyword evidence="3" id="KW-1185">Reference proteome</keyword>
<accession>A0A3A4ANG2</accession>
<evidence type="ECO:0000313" key="2">
    <source>
        <dbReference type="EMBL" id="RJL31206.1"/>
    </source>
</evidence>
<dbReference type="InterPro" id="IPR003111">
    <property type="entry name" value="Lon_prtase_N"/>
</dbReference>